<dbReference type="InterPro" id="IPR000626">
    <property type="entry name" value="Ubiquitin-like_dom"/>
</dbReference>
<evidence type="ECO:0000256" key="2">
    <source>
        <dbReference type="SAM" id="Coils"/>
    </source>
</evidence>
<gene>
    <name evidence="4" type="ORF">GSLYS_00002105001</name>
</gene>
<dbReference type="Pfam" id="PF02179">
    <property type="entry name" value="BAG"/>
    <property type="match status" value="1"/>
</dbReference>
<protein>
    <recommendedName>
        <fullName evidence="1">BAG family molecular chaperone regulator 1</fullName>
    </recommendedName>
</protein>
<accession>A0AAV2H429</accession>
<dbReference type="Gene3D" id="1.20.58.120">
    <property type="entry name" value="BAG domain"/>
    <property type="match status" value="1"/>
</dbReference>
<feature type="coiled-coil region" evidence="2">
    <location>
        <begin position="190"/>
        <end position="217"/>
    </location>
</feature>
<reference evidence="4 5" key="1">
    <citation type="submission" date="2024-04" db="EMBL/GenBank/DDBJ databases">
        <authorList>
            <consortium name="Genoscope - CEA"/>
            <person name="William W."/>
        </authorList>
    </citation>
    <scope>NUCLEOTIDE SEQUENCE [LARGE SCALE GENOMIC DNA]</scope>
</reference>
<dbReference type="Gene3D" id="3.10.20.90">
    <property type="entry name" value="Phosphatidylinositol 3-kinase Catalytic Subunit, Chain A, domain 1"/>
    <property type="match status" value="1"/>
</dbReference>
<keyword evidence="2" id="KW-0175">Coiled coil</keyword>
<dbReference type="EMBL" id="CAXITT010000024">
    <property type="protein sequence ID" value="CAL1527935.1"/>
    <property type="molecule type" value="Genomic_DNA"/>
</dbReference>
<keyword evidence="5" id="KW-1185">Reference proteome</keyword>
<dbReference type="GO" id="GO:0051087">
    <property type="term" value="F:protein-folding chaperone binding"/>
    <property type="evidence" value="ECO:0007669"/>
    <property type="project" value="InterPro"/>
</dbReference>
<dbReference type="Proteomes" id="UP001497497">
    <property type="component" value="Unassembled WGS sequence"/>
</dbReference>
<organism evidence="4 5">
    <name type="scientific">Lymnaea stagnalis</name>
    <name type="common">Great pond snail</name>
    <name type="synonym">Helix stagnalis</name>
    <dbReference type="NCBI Taxonomy" id="6523"/>
    <lineage>
        <taxon>Eukaryota</taxon>
        <taxon>Metazoa</taxon>
        <taxon>Spiralia</taxon>
        <taxon>Lophotrochozoa</taxon>
        <taxon>Mollusca</taxon>
        <taxon>Gastropoda</taxon>
        <taxon>Heterobranchia</taxon>
        <taxon>Euthyneura</taxon>
        <taxon>Panpulmonata</taxon>
        <taxon>Hygrophila</taxon>
        <taxon>Lymnaeoidea</taxon>
        <taxon>Lymnaeidae</taxon>
        <taxon>Lymnaea</taxon>
    </lineage>
</organism>
<dbReference type="SUPFAM" id="SSF63491">
    <property type="entry name" value="BAG domain"/>
    <property type="match status" value="1"/>
</dbReference>
<feature type="domain" description="Ubiquitin-like" evidence="3">
    <location>
        <begin position="38"/>
        <end position="102"/>
    </location>
</feature>
<evidence type="ECO:0000256" key="1">
    <source>
        <dbReference type="ARBA" id="ARBA00022374"/>
    </source>
</evidence>
<evidence type="ECO:0000313" key="4">
    <source>
        <dbReference type="EMBL" id="CAL1527935.1"/>
    </source>
</evidence>
<dbReference type="PROSITE" id="PS50053">
    <property type="entry name" value="UBIQUITIN_2"/>
    <property type="match status" value="1"/>
</dbReference>
<dbReference type="InterPro" id="IPR003103">
    <property type="entry name" value="BAG_domain"/>
</dbReference>
<dbReference type="Pfam" id="PF00240">
    <property type="entry name" value="ubiquitin"/>
    <property type="match status" value="1"/>
</dbReference>
<comment type="caution">
    <text evidence="4">The sequence shown here is derived from an EMBL/GenBank/DDBJ whole genome shotgun (WGS) entry which is preliminary data.</text>
</comment>
<dbReference type="AlphaFoldDB" id="A0AAV2H429"/>
<sequence>MASSRGDEVLDIVLVFGQKKIPVHLDVSNIGGGAEYLTVGHLSDVVYKETNIEPLCQRLIYRGKTLFKADDKAVADCLNERLSSFGVRNGDKIMLLGRKTSEKKIESPPKSESSEAHLRLQDLQADVERLCSQCDLSVRECQGPLDLDALRASKKGLILVHENAMKVLEQIDSLSSHNNEDFRKLRKSLVNTIQAKLDICEKQMAEVSEKIQALENNAHGSGS</sequence>
<evidence type="ECO:0000259" key="3">
    <source>
        <dbReference type="PROSITE" id="PS50053"/>
    </source>
</evidence>
<dbReference type="InterPro" id="IPR029071">
    <property type="entry name" value="Ubiquitin-like_domsf"/>
</dbReference>
<name>A0AAV2H429_LYMST</name>
<dbReference type="SUPFAM" id="SSF54236">
    <property type="entry name" value="Ubiquitin-like"/>
    <property type="match status" value="1"/>
</dbReference>
<proteinExistence type="predicted"/>
<dbReference type="InterPro" id="IPR036533">
    <property type="entry name" value="BAG_dom_sf"/>
</dbReference>
<evidence type="ECO:0000313" key="5">
    <source>
        <dbReference type="Proteomes" id="UP001497497"/>
    </source>
</evidence>